<protein>
    <submittedName>
        <fullName evidence="1">(diamondback moth) hypothetical protein</fullName>
    </submittedName>
</protein>
<gene>
    <name evidence="1" type="ORF">PLXY2_LOCUS1688</name>
</gene>
<keyword evidence="2" id="KW-1185">Reference proteome</keyword>
<name>A0A8S4DA18_PLUXY</name>
<comment type="caution">
    <text evidence="1">The sequence shown here is derived from an EMBL/GenBank/DDBJ whole genome shotgun (WGS) entry which is preliminary data.</text>
</comment>
<proteinExistence type="predicted"/>
<evidence type="ECO:0000313" key="2">
    <source>
        <dbReference type="Proteomes" id="UP000653454"/>
    </source>
</evidence>
<evidence type="ECO:0000313" key="1">
    <source>
        <dbReference type="EMBL" id="CAG9096027.1"/>
    </source>
</evidence>
<sequence length="89" mass="10332">MHQSAFECAECVWRFAERRVSMLLKFCVRSASASQYSRASRSERSRRGDILRRVATHAADSYSRFSAKRALHVSAKQHHSSYLRFTVHL</sequence>
<reference evidence="1" key="1">
    <citation type="submission" date="2020-11" db="EMBL/GenBank/DDBJ databases">
        <authorList>
            <person name="Whiteford S."/>
        </authorList>
    </citation>
    <scope>NUCLEOTIDE SEQUENCE</scope>
</reference>
<dbReference type="Proteomes" id="UP000653454">
    <property type="component" value="Unassembled WGS sequence"/>
</dbReference>
<dbReference type="EMBL" id="CAJHNJ030000004">
    <property type="protein sequence ID" value="CAG9096027.1"/>
    <property type="molecule type" value="Genomic_DNA"/>
</dbReference>
<dbReference type="AlphaFoldDB" id="A0A8S4DA18"/>
<accession>A0A8S4DA18</accession>
<organism evidence="1 2">
    <name type="scientific">Plutella xylostella</name>
    <name type="common">Diamondback moth</name>
    <name type="synonym">Plutella maculipennis</name>
    <dbReference type="NCBI Taxonomy" id="51655"/>
    <lineage>
        <taxon>Eukaryota</taxon>
        <taxon>Metazoa</taxon>
        <taxon>Ecdysozoa</taxon>
        <taxon>Arthropoda</taxon>
        <taxon>Hexapoda</taxon>
        <taxon>Insecta</taxon>
        <taxon>Pterygota</taxon>
        <taxon>Neoptera</taxon>
        <taxon>Endopterygota</taxon>
        <taxon>Lepidoptera</taxon>
        <taxon>Glossata</taxon>
        <taxon>Ditrysia</taxon>
        <taxon>Yponomeutoidea</taxon>
        <taxon>Plutellidae</taxon>
        <taxon>Plutella</taxon>
    </lineage>
</organism>